<dbReference type="AlphaFoldDB" id="A0A1Y1HQL3"/>
<dbReference type="PANTHER" id="PTHR35731">
    <property type="entry name" value="8-AMINO-7-OXONONANOATE SYNTHASE"/>
    <property type="match status" value="1"/>
</dbReference>
<feature type="transmembrane region" description="Helical" evidence="2">
    <location>
        <begin position="135"/>
        <end position="155"/>
    </location>
</feature>
<keyword evidence="2" id="KW-0472">Membrane</keyword>
<sequence>MSMFCDAEADKLREIAAEGLRELDRKFQNTILNTCNEVDAEGERALKRLDADAARFRMRIEESKAQAEASARDSELLEQSIFEARNERLFFKNLYTPAKAKSPPRTAAQAQQLQQELQAIRDVAADSFGSSYRRLLYGALSIVMTSALWSTATAFTSGNPIRWSKVVIYLAILGCIFMQFWFESSQTSSATANGSVSEAETSKKDDKK</sequence>
<name>A0A1Y1HQL3_KLENI</name>
<keyword evidence="2" id="KW-0812">Transmembrane</keyword>
<dbReference type="OMA" id="HALFHTR"/>
<feature type="region of interest" description="Disordered" evidence="1">
    <location>
        <begin position="188"/>
        <end position="208"/>
    </location>
</feature>
<feature type="compositionally biased region" description="Polar residues" evidence="1">
    <location>
        <begin position="188"/>
        <end position="199"/>
    </location>
</feature>
<evidence type="ECO:0000256" key="2">
    <source>
        <dbReference type="SAM" id="Phobius"/>
    </source>
</evidence>
<dbReference type="PANTHER" id="PTHR35731:SF1">
    <property type="entry name" value="8-AMINO-7-OXONONANOATE SYNTHASE"/>
    <property type="match status" value="1"/>
</dbReference>
<evidence type="ECO:0000256" key="1">
    <source>
        <dbReference type="SAM" id="MobiDB-lite"/>
    </source>
</evidence>
<dbReference type="EMBL" id="DF236994">
    <property type="protein sequence ID" value="GAQ80082.1"/>
    <property type="molecule type" value="Genomic_DNA"/>
</dbReference>
<keyword evidence="2" id="KW-1133">Transmembrane helix</keyword>
<dbReference type="Proteomes" id="UP000054558">
    <property type="component" value="Unassembled WGS sequence"/>
</dbReference>
<gene>
    <name evidence="3" type="ORF">KFL_000450390</name>
</gene>
<accession>A0A1Y1HQL3</accession>
<protein>
    <submittedName>
        <fullName evidence="3">Uncharacterized protein</fullName>
    </submittedName>
</protein>
<feature type="transmembrane region" description="Helical" evidence="2">
    <location>
        <begin position="161"/>
        <end position="182"/>
    </location>
</feature>
<organism evidence="3 4">
    <name type="scientific">Klebsormidium nitens</name>
    <name type="common">Green alga</name>
    <name type="synonym">Ulothrix nitens</name>
    <dbReference type="NCBI Taxonomy" id="105231"/>
    <lineage>
        <taxon>Eukaryota</taxon>
        <taxon>Viridiplantae</taxon>
        <taxon>Streptophyta</taxon>
        <taxon>Klebsormidiophyceae</taxon>
        <taxon>Klebsormidiales</taxon>
        <taxon>Klebsormidiaceae</taxon>
        <taxon>Klebsormidium</taxon>
    </lineage>
</organism>
<keyword evidence="4" id="KW-1185">Reference proteome</keyword>
<proteinExistence type="predicted"/>
<reference evidence="3 4" key="1">
    <citation type="journal article" date="2014" name="Nat. Commun.">
        <title>Klebsormidium flaccidum genome reveals primary factors for plant terrestrial adaptation.</title>
        <authorList>
            <person name="Hori K."/>
            <person name="Maruyama F."/>
            <person name="Fujisawa T."/>
            <person name="Togashi T."/>
            <person name="Yamamoto N."/>
            <person name="Seo M."/>
            <person name="Sato S."/>
            <person name="Yamada T."/>
            <person name="Mori H."/>
            <person name="Tajima N."/>
            <person name="Moriyama T."/>
            <person name="Ikeuchi M."/>
            <person name="Watanabe M."/>
            <person name="Wada H."/>
            <person name="Kobayashi K."/>
            <person name="Saito M."/>
            <person name="Masuda T."/>
            <person name="Sasaki-Sekimoto Y."/>
            <person name="Mashiguchi K."/>
            <person name="Awai K."/>
            <person name="Shimojima M."/>
            <person name="Masuda S."/>
            <person name="Iwai M."/>
            <person name="Nobusawa T."/>
            <person name="Narise T."/>
            <person name="Kondo S."/>
            <person name="Saito H."/>
            <person name="Sato R."/>
            <person name="Murakawa M."/>
            <person name="Ihara Y."/>
            <person name="Oshima-Yamada Y."/>
            <person name="Ohtaka K."/>
            <person name="Satoh M."/>
            <person name="Sonobe K."/>
            <person name="Ishii M."/>
            <person name="Ohtani R."/>
            <person name="Kanamori-Sato M."/>
            <person name="Honoki R."/>
            <person name="Miyazaki D."/>
            <person name="Mochizuki H."/>
            <person name="Umetsu J."/>
            <person name="Higashi K."/>
            <person name="Shibata D."/>
            <person name="Kamiya Y."/>
            <person name="Sato N."/>
            <person name="Nakamura Y."/>
            <person name="Tabata S."/>
            <person name="Ida S."/>
            <person name="Kurokawa K."/>
            <person name="Ohta H."/>
        </authorList>
    </citation>
    <scope>NUCLEOTIDE SEQUENCE [LARGE SCALE GENOMIC DNA]</scope>
    <source>
        <strain evidence="3 4">NIES-2285</strain>
    </source>
</reference>
<evidence type="ECO:0000313" key="4">
    <source>
        <dbReference type="Proteomes" id="UP000054558"/>
    </source>
</evidence>
<dbReference type="OrthoDB" id="515004at2759"/>
<evidence type="ECO:0000313" key="3">
    <source>
        <dbReference type="EMBL" id="GAQ80082.1"/>
    </source>
</evidence>